<evidence type="ECO:0000259" key="8">
    <source>
        <dbReference type="SMART" id="SM01086"/>
    </source>
</evidence>
<dbReference type="SUPFAM" id="SSF81923">
    <property type="entry name" value="Double Clp-N motif"/>
    <property type="match status" value="1"/>
</dbReference>
<dbReference type="NCBIfam" id="TIGR03345">
    <property type="entry name" value="VI_ClpV1"/>
    <property type="match status" value="1"/>
</dbReference>
<evidence type="ECO:0000256" key="6">
    <source>
        <dbReference type="SAM" id="MobiDB-lite"/>
    </source>
</evidence>
<proteinExistence type="inferred from homology"/>
<dbReference type="InterPro" id="IPR001270">
    <property type="entry name" value="ClpA/B"/>
</dbReference>
<dbReference type="GO" id="GO:0034605">
    <property type="term" value="P:cellular response to heat"/>
    <property type="evidence" value="ECO:0007669"/>
    <property type="project" value="TreeGrafter"/>
</dbReference>
<keyword evidence="2" id="KW-0677">Repeat</keyword>
<dbReference type="InterPro" id="IPR041546">
    <property type="entry name" value="ClpA/ClpB_AAA_lid"/>
</dbReference>
<gene>
    <name evidence="9" type="primary">tssH</name>
    <name evidence="9" type="ORF">EOE48_15810</name>
</gene>
<feature type="domain" description="Clp ATPase C-terminal" evidence="8">
    <location>
        <begin position="777"/>
        <end position="870"/>
    </location>
</feature>
<dbReference type="Pfam" id="PF10431">
    <property type="entry name" value="ClpB_D2-small"/>
    <property type="match status" value="1"/>
</dbReference>
<dbReference type="SMART" id="SM00382">
    <property type="entry name" value="AAA"/>
    <property type="match status" value="2"/>
</dbReference>
<reference evidence="9 10" key="1">
    <citation type="submission" date="2019-01" db="EMBL/GenBank/DDBJ databases">
        <authorList>
            <person name="Chen W.-M."/>
        </authorList>
    </citation>
    <scope>NUCLEOTIDE SEQUENCE [LARGE SCALE GENOMIC DNA]</scope>
    <source>
        <strain evidence="9 10">TER-1</strain>
    </source>
</reference>
<dbReference type="GO" id="GO:0016887">
    <property type="term" value="F:ATP hydrolysis activity"/>
    <property type="evidence" value="ECO:0007669"/>
    <property type="project" value="InterPro"/>
</dbReference>
<name>A0A437P3T6_9HYPH</name>
<evidence type="ECO:0000313" key="9">
    <source>
        <dbReference type="EMBL" id="RVU16922.1"/>
    </source>
</evidence>
<evidence type="ECO:0000256" key="4">
    <source>
        <dbReference type="ARBA" id="ARBA00022840"/>
    </source>
</evidence>
<dbReference type="AlphaFoldDB" id="A0A437P3T6"/>
<dbReference type="InterPro" id="IPR019489">
    <property type="entry name" value="Clp_ATPase_C"/>
</dbReference>
<dbReference type="Gene3D" id="3.40.50.300">
    <property type="entry name" value="P-loop containing nucleotide triphosphate hydrolases"/>
    <property type="match status" value="3"/>
</dbReference>
<dbReference type="CDD" id="cd19499">
    <property type="entry name" value="RecA-like_ClpB_Hsp104-like"/>
    <property type="match status" value="1"/>
</dbReference>
<evidence type="ECO:0000259" key="7">
    <source>
        <dbReference type="SMART" id="SM00382"/>
    </source>
</evidence>
<feature type="compositionally biased region" description="Low complexity" evidence="6">
    <location>
        <begin position="160"/>
        <end position="178"/>
    </location>
</feature>
<dbReference type="EMBL" id="SACP01000014">
    <property type="protein sequence ID" value="RVU16922.1"/>
    <property type="molecule type" value="Genomic_DNA"/>
</dbReference>
<dbReference type="SUPFAM" id="SSF52540">
    <property type="entry name" value="P-loop containing nucleoside triphosphate hydrolases"/>
    <property type="match status" value="2"/>
</dbReference>
<dbReference type="InterPro" id="IPR036628">
    <property type="entry name" value="Clp_N_dom_sf"/>
</dbReference>
<sequence>MVSVDLRLLVRRLNDVCRGELEAAAGLALTRTHYNVEVEHWLRRLVGHPGSDVAVVLGRADIDAGRLTADLDRVLDRLRSGNARPPGFAPDLVELMKQAWLLASVDAGAGAIRSGHLLWAMLADEGLARRLGDLSGEVRRLSADGLKRDFSALTEGSDEAATAAQAPAPGPDGAAPAQAGGALEQFTVDLTEQARAGKIDPILGRDDEIRQCIDILIRRRQNNPILAGEAGVGKTAVAEGFALRIAAGDVPPALKDVTLRSLDLGLLQAGASMKGEFERRLREVIDAVKASPKPIVLFIDEAHTLVGAGGAAGQGDAANLLKPALARGELRTIAATTWAEYKKYFERDAALARRFQVVKIEEPSEPAAVAMMRGLVGTLERYHKVRILDEAVVASVRLAARFIPSRQLPDKSVSLLDTACARVAVSQTTLPGAIEDRQRRVETIETETAMLAREARTGGDGAARLAALADERAALSDELATLTARWEQEKGLVARLDALRAGIEAAEADAPAEGAAEFTAVAAELKALQGEAPLVFPLVDAQAIAEVVQNWTGIPTGRMQSTQIRSVLALREAMTERVVGQNHAIDAVAQAIVTSRAGLTDPRKPLGVFLMVGPSGVGKTETALTLADLLYGGEQNLTTITMTEFKEEHKVSLLMGSPPGYVGYGEGGILTEAVRRRPYSVILLDEMEKAHPGVQDVFYQVFDKGQMKDGEGRDIDFKNTVVIMTSNAASDLITKLCADPDTMPDPAALAHALRPELGKFFKDAFLGRVTLVPYLPLSDETLRRIVVLQLERIRRRVADTHQAAFDYAPELVETIASRCTESASGARNVENILSRTLLPELSVRVLEHLAGGDPIRRIHAGVGADGGFVYEVG</sequence>
<keyword evidence="10" id="KW-1185">Reference proteome</keyword>
<dbReference type="Gene3D" id="1.10.1780.10">
    <property type="entry name" value="Clp, N-terminal domain"/>
    <property type="match status" value="1"/>
</dbReference>
<dbReference type="InterPro" id="IPR004176">
    <property type="entry name" value="Clp_R_N"/>
</dbReference>
<dbReference type="PANTHER" id="PTHR11638">
    <property type="entry name" value="ATP-DEPENDENT CLP PROTEASE"/>
    <property type="match status" value="1"/>
</dbReference>
<dbReference type="GO" id="GO:0005524">
    <property type="term" value="F:ATP binding"/>
    <property type="evidence" value="ECO:0007669"/>
    <property type="project" value="UniProtKB-KW"/>
</dbReference>
<accession>A0A437P3T6</accession>
<organism evidence="9 10">
    <name type="scientific">Methylobacterium oryzihabitans</name>
    <dbReference type="NCBI Taxonomy" id="2499852"/>
    <lineage>
        <taxon>Bacteria</taxon>
        <taxon>Pseudomonadati</taxon>
        <taxon>Pseudomonadota</taxon>
        <taxon>Alphaproteobacteria</taxon>
        <taxon>Hyphomicrobiales</taxon>
        <taxon>Methylobacteriaceae</taxon>
        <taxon>Methylobacterium</taxon>
    </lineage>
</organism>
<feature type="domain" description="AAA+ ATPase" evidence="7">
    <location>
        <begin position="605"/>
        <end position="763"/>
    </location>
</feature>
<dbReference type="Pfam" id="PF07724">
    <property type="entry name" value="AAA_2"/>
    <property type="match status" value="1"/>
</dbReference>
<dbReference type="InterPro" id="IPR050130">
    <property type="entry name" value="ClpA_ClpB"/>
</dbReference>
<dbReference type="InterPro" id="IPR027417">
    <property type="entry name" value="P-loop_NTPase"/>
</dbReference>
<dbReference type="Pfam" id="PF02861">
    <property type="entry name" value="Clp_N"/>
    <property type="match status" value="1"/>
</dbReference>
<comment type="caution">
    <text evidence="9">The sequence shown here is derived from an EMBL/GenBank/DDBJ whole genome shotgun (WGS) entry which is preliminary data.</text>
</comment>
<dbReference type="PROSITE" id="PS00870">
    <property type="entry name" value="CLPAB_1"/>
    <property type="match status" value="1"/>
</dbReference>
<dbReference type="InterPro" id="IPR017729">
    <property type="entry name" value="ATPase_T6SS_ClpV1"/>
</dbReference>
<dbReference type="Pfam" id="PF00004">
    <property type="entry name" value="AAA"/>
    <property type="match status" value="1"/>
</dbReference>
<evidence type="ECO:0000256" key="5">
    <source>
        <dbReference type="ARBA" id="ARBA00023186"/>
    </source>
</evidence>
<evidence type="ECO:0000256" key="3">
    <source>
        <dbReference type="ARBA" id="ARBA00022741"/>
    </source>
</evidence>
<dbReference type="OrthoDB" id="9803641at2"/>
<feature type="region of interest" description="Disordered" evidence="6">
    <location>
        <begin position="156"/>
        <end position="178"/>
    </location>
</feature>
<dbReference type="PRINTS" id="PR00300">
    <property type="entry name" value="CLPPROTEASEA"/>
</dbReference>
<dbReference type="InterPro" id="IPR003593">
    <property type="entry name" value="AAA+_ATPase"/>
</dbReference>
<dbReference type="CDD" id="cd00009">
    <property type="entry name" value="AAA"/>
    <property type="match status" value="1"/>
</dbReference>
<evidence type="ECO:0000256" key="2">
    <source>
        <dbReference type="ARBA" id="ARBA00022737"/>
    </source>
</evidence>
<dbReference type="GO" id="GO:0005737">
    <property type="term" value="C:cytoplasm"/>
    <property type="evidence" value="ECO:0007669"/>
    <property type="project" value="TreeGrafter"/>
</dbReference>
<comment type="similarity">
    <text evidence="1">Belongs to the ClpA/ClpB family.</text>
</comment>
<protein>
    <submittedName>
        <fullName evidence="9">Type VI secretion system ATPase TssH</fullName>
    </submittedName>
</protein>
<dbReference type="PANTHER" id="PTHR11638:SF184">
    <property type="entry name" value="ATPASE WITH CHAPERONE ACTIVITY"/>
    <property type="match status" value="1"/>
</dbReference>
<dbReference type="Pfam" id="PF17871">
    <property type="entry name" value="AAA_lid_9"/>
    <property type="match status" value="1"/>
</dbReference>
<keyword evidence="4" id="KW-0067">ATP-binding</keyword>
<dbReference type="Proteomes" id="UP000286997">
    <property type="component" value="Unassembled WGS sequence"/>
</dbReference>
<dbReference type="RefSeq" id="WP_127730783.1">
    <property type="nucleotide sequence ID" value="NZ_SACP01000014.1"/>
</dbReference>
<dbReference type="InterPro" id="IPR003959">
    <property type="entry name" value="ATPase_AAA_core"/>
</dbReference>
<evidence type="ECO:0000313" key="10">
    <source>
        <dbReference type="Proteomes" id="UP000286997"/>
    </source>
</evidence>
<keyword evidence="5" id="KW-0143">Chaperone</keyword>
<dbReference type="SMART" id="SM01086">
    <property type="entry name" value="ClpB_D2-small"/>
    <property type="match status" value="1"/>
</dbReference>
<dbReference type="InterPro" id="IPR018368">
    <property type="entry name" value="ClpA/B_CS1"/>
</dbReference>
<keyword evidence="3" id="KW-0547">Nucleotide-binding</keyword>
<feature type="domain" description="AAA+ ATPase" evidence="7">
    <location>
        <begin position="220"/>
        <end position="365"/>
    </location>
</feature>
<evidence type="ECO:0000256" key="1">
    <source>
        <dbReference type="ARBA" id="ARBA00008675"/>
    </source>
</evidence>
<dbReference type="Gene3D" id="1.10.8.60">
    <property type="match status" value="1"/>
</dbReference>